<organism evidence="1 2">
    <name type="scientific">Chitinophaga solisilvae</name>
    <dbReference type="NCBI Taxonomy" id="1233460"/>
    <lineage>
        <taxon>Bacteria</taxon>
        <taxon>Pseudomonadati</taxon>
        <taxon>Bacteroidota</taxon>
        <taxon>Chitinophagia</taxon>
        <taxon>Chitinophagales</taxon>
        <taxon>Chitinophagaceae</taxon>
        <taxon>Chitinophaga</taxon>
    </lineage>
</organism>
<dbReference type="EMBL" id="RIAR02000001">
    <property type="protein sequence ID" value="NSL85818.1"/>
    <property type="molecule type" value="Genomic_DNA"/>
</dbReference>
<dbReference type="AlphaFoldDB" id="A0A9Q5D411"/>
<accession>A0A9Q5D411</accession>
<proteinExistence type="predicted"/>
<name>A0A9Q5D411_9BACT</name>
<dbReference type="Proteomes" id="UP000281028">
    <property type="component" value="Unassembled WGS sequence"/>
</dbReference>
<reference evidence="1" key="1">
    <citation type="submission" date="2020-05" db="EMBL/GenBank/DDBJ databases">
        <title>Chitinophaga laudate sp. nov., isolated from a tropical peat swamp.</title>
        <authorList>
            <person name="Goh C.B.S."/>
            <person name="Lee M.S."/>
            <person name="Parimannan S."/>
            <person name="Pasbakhsh P."/>
            <person name="Yule C.M."/>
            <person name="Rajandas H."/>
            <person name="Loke S."/>
            <person name="Croft L."/>
            <person name="Tan J.B.L."/>
        </authorList>
    </citation>
    <scope>NUCLEOTIDE SEQUENCE</scope>
    <source>
        <strain evidence="1">Mgbs1</strain>
    </source>
</reference>
<dbReference type="OrthoDB" id="3939209at2"/>
<gene>
    <name evidence="1" type="ORF">ECE50_003180</name>
</gene>
<sequence length="628" mass="68881">MGAPMTGNFRADQIAALRHHLKMKQPDVWSIEACGLSDNNINDRFLKLLKRLASSQGKNGPHTIFVKEPVYVPYESAKVPETTPSGELCRLVIDTALSDELRSAVSSGSLAAMAVLAAATALIGKHRSGKWIDTIGTVIPEKGNEAKLLWQEYQQQCRGKLDNALPVIIRNTFASVFIWQFIRIADERILDLCSSLLIVLIAVDNVGAHDDVGVGEYVTYIKVMNEGITCLRGSAVAAGLRDAVVAGAFMKWREMVTAGIKIMAVKELEHLILSCGGPVTPEEYLKMRWWDGFMVPYFRVPMGADGYHHLADKAGTFMSAGKCGKIKRVLDNTFRYNDIIDFFSDSKQGDGVNELLVALSVAGPIGMAGYAEALAMITDDALACDCGEAGHAEAAESAIGICVWYAINPRYQLRRQLDVLCAADEKSAQIFGFKLQEDRNVSCRIADGDLLHTDEWLPLWALCRTDIRELVQRAVRRVLPGDITEGPVYERCCEVAAVTLKSCMTAGNDIKSLWALADQWCCFFDEAISSHDQLHPVVNTLRNIISGIWKHHIIGGGEGNNETDAKLFIDADKAFRSTCTLEPNRGVAVRRAFLGVLSGAMELSGFNPYSRIVDGIVCLCNTGYNKHA</sequence>
<evidence type="ECO:0000313" key="1">
    <source>
        <dbReference type="EMBL" id="NSL85818.1"/>
    </source>
</evidence>
<evidence type="ECO:0000313" key="2">
    <source>
        <dbReference type="Proteomes" id="UP000281028"/>
    </source>
</evidence>
<protein>
    <submittedName>
        <fullName evidence="1">Uncharacterized protein</fullName>
    </submittedName>
</protein>
<keyword evidence="2" id="KW-1185">Reference proteome</keyword>
<comment type="caution">
    <text evidence="1">The sequence shown here is derived from an EMBL/GenBank/DDBJ whole genome shotgun (WGS) entry which is preliminary data.</text>
</comment>